<keyword evidence="2" id="KW-1185">Reference proteome</keyword>
<gene>
    <name evidence="1" type="ORF">APU01nite_10720</name>
</gene>
<dbReference type="EMBL" id="BJUX01000009">
    <property type="protein sequence ID" value="GEK89033.1"/>
    <property type="molecule type" value="Genomic_DNA"/>
</dbReference>
<proteinExistence type="predicted"/>
<comment type="caution">
    <text evidence="1">The sequence shown here is derived from an EMBL/GenBank/DDBJ whole genome shotgun (WGS) entry which is preliminary data.</text>
</comment>
<sequence>MLFEPSHLFKKLTLKDQRITLIQQVSDLSRKAVCSVNAMSWQTAVDFSVTIIICLQIEWYRDLIVSV</sequence>
<evidence type="ECO:0000313" key="2">
    <source>
        <dbReference type="Proteomes" id="UP000321425"/>
    </source>
</evidence>
<protein>
    <submittedName>
        <fullName evidence="1">Uncharacterized protein</fullName>
    </submittedName>
</protein>
<evidence type="ECO:0000313" key="1">
    <source>
        <dbReference type="EMBL" id="GEK89033.1"/>
    </source>
</evidence>
<organism evidence="1 2">
    <name type="scientific">Alkalibacterium putridalgicola</name>
    <dbReference type="NCBI Taxonomy" id="426703"/>
    <lineage>
        <taxon>Bacteria</taxon>
        <taxon>Bacillati</taxon>
        <taxon>Bacillota</taxon>
        <taxon>Bacilli</taxon>
        <taxon>Lactobacillales</taxon>
        <taxon>Carnobacteriaceae</taxon>
        <taxon>Alkalibacterium</taxon>
    </lineage>
</organism>
<reference evidence="1 2" key="1">
    <citation type="submission" date="2019-07" db="EMBL/GenBank/DDBJ databases">
        <title>Whole genome shotgun sequence of Alkalibacterium putridalgicola NBRC 103243.</title>
        <authorList>
            <person name="Hosoyama A."/>
            <person name="Uohara A."/>
            <person name="Ohji S."/>
            <person name="Ichikawa N."/>
        </authorList>
    </citation>
    <scope>NUCLEOTIDE SEQUENCE [LARGE SCALE GENOMIC DNA]</scope>
    <source>
        <strain evidence="1 2">NBRC 103243</strain>
    </source>
</reference>
<dbReference type="Proteomes" id="UP000321425">
    <property type="component" value="Unassembled WGS sequence"/>
</dbReference>
<name>A0ABQ0UWW9_9LACT</name>
<accession>A0ABQ0UWW9</accession>